<gene>
    <name evidence="1" type="ORF">HJG63_010581</name>
</gene>
<evidence type="ECO:0000313" key="1">
    <source>
        <dbReference type="EMBL" id="KAF6485358.1"/>
    </source>
</evidence>
<dbReference type="EMBL" id="JACASE010000003">
    <property type="protein sequence ID" value="KAF6485358.1"/>
    <property type="molecule type" value="Genomic_DNA"/>
</dbReference>
<sequence>MEEVGSHLALQTTSSVSANSLGAETWGSFVFPLSSLTIPWISLSAPQTPQTLKCQSALEIHTQPSSNSLVHLTHSSGSDPTVSPAIIPDALLCPRTLFLAEISTQNLLGPCPVLDTGFIVSNKAPHSWGNVLSSGLLIQYNNNNSLSPGCLHWLGEGRRPPGEVTL</sequence>
<dbReference type="Proteomes" id="UP000593571">
    <property type="component" value="Unassembled WGS sequence"/>
</dbReference>
<organism evidence="1 2">
    <name type="scientific">Rousettus aegyptiacus</name>
    <name type="common">Egyptian fruit bat</name>
    <name type="synonym">Pteropus aegyptiacus</name>
    <dbReference type="NCBI Taxonomy" id="9407"/>
    <lineage>
        <taxon>Eukaryota</taxon>
        <taxon>Metazoa</taxon>
        <taxon>Chordata</taxon>
        <taxon>Craniata</taxon>
        <taxon>Vertebrata</taxon>
        <taxon>Euteleostomi</taxon>
        <taxon>Mammalia</taxon>
        <taxon>Eutheria</taxon>
        <taxon>Laurasiatheria</taxon>
        <taxon>Chiroptera</taxon>
        <taxon>Yinpterochiroptera</taxon>
        <taxon>Pteropodoidea</taxon>
        <taxon>Pteropodidae</taxon>
        <taxon>Rousettinae</taxon>
        <taxon>Rousettus</taxon>
    </lineage>
</organism>
<name>A0A7J8ILZ7_ROUAE</name>
<accession>A0A7J8ILZ7</accession>
<keyword evidence="2" id="KW-1185">Reference proteome</keyword>
<evidence type="ECO:0000313" key="2">
    <source>
        <dbReference type="Proteomes" id="UP000593571"/>
    </source>
</evidence>
<dbReference type="AlphaFoldDB" id="A0A7J8ILZ7"/>
<reference evidence="1 2" key="1">
    <citation type="journal article" date="2020" name="Nature">
        <title>Six reference-quality genomes reveal evolution of bat adaptations.</title>
        <authorList>
            <person name="Jebb D."/>
            <person name="Huang Z."/>
            <person name="Pippel M."/>
            <person name="Hughes G.M."/>
            <person name="Lavrichenko K."/>
            <person name="Devanna P."/>
            <person name="Winkler S."/>
            <person name="Jermiin L.S."/>
            <person name="Skirmuntt E.C."/>
            <person name="Katzourakis A."/>
            <person name="Burkitt-Gray L."/>
            <person name="Ray D.A."/>
            <person name="Sullivan K.A.M."/>
            <person name="Roscito J.G."/>
            <person name="Kirilenko B.M."/>
            <person name="Davalos L.M."/>
            <person name="Corthals A.P."/>
            <person name="Power M.L."/>
            <person name="Jones G."/>
            <person name="Ransome R.D."/>
            <person name="Dechmann D.K.N."/>
            <person name="Locatelli A.G."/>
            <person name="Puechmaille S.J."/>
            <person name="Fedrigo O."/>
            <person name="Jarvis E.D."/>
            <person name="Hiller M."/>
            <person name="Vernes S.C."/>
            <person name="Myers E.W."/>
            <person name="Teeling E.C."/>
        </authorList>
    </citation>
    <scope>NUCLEOTIDE SEQUENCE [LARGE SCALE GENOMIC DNA]</scope>
    <source>
        <strain evidence="1">MRouAeg1</strain>
        <tissue evidence="1">Muscle</tissue>
    </source>
</reference>
<proteinExistence type="predicted"/>
<comment type="caution">
    <text evidence="1">The sequence shown here is derived from an EMBL/GenBank/DDBJ whole genome shotgun (WGS) entry which is preliminary data.</text>
</comment>
<protein>
    <submittedName>
        <fullName evidence="1">Uncharacterized protein</fullName>
    </submittedName>
</protein>